<feature type="modified residue" description="4-aspartylphosphate" evidence="6">
    <location>
        <position position="52"/>
    </location>
</feature>
<evidence type="ECO:0000256" key="5">
    <source>
        <dbReference type="ARBA" id="ARBA00023163"/>
    </source>
</evidence>
<dbReference type="KEGG" id="vih:AB0763_13750"/>
<dbReference type="PROSITE" id="PS50110">
    <property type="entry name" value="RESPONSE_REGULATORY"/>
    <property type="match status" value="1"/>
</dbReference>
<dbReference type="PANTHER" id="PTHR48111">
    <property type="entry name" value="REGULATOR OF RPOS"/>
    <property type="match status" value="1"/>
</dbReference>
<dbReference type="PANTHER" id="PTHR48111:SF22">
    <property type="entry name" value="REGULATOR OF RPOS"/>
    <property type="match status" value="1"/>
</dbReference>
<keyword evidence="4 7" id="KW-0238">DNA-binding</keyword>
<keyword evidence="10" id="KW-0614">Plasmid</keyword>
<dbReference type="SMART" id="SM00448">
    <property type="entry name" value="REC"/>
    <property type="match status" value="1"/>
</dbReference>
<dbReference type="Pfam" id="PF00486">
    <property type="entry name" value="Trans_reg_C"/>
    <property type="match status" value="1"/>
</dbReference>
<keyword evidence="5" id="KW-0804">Transcription</keyword>
<evidence type="ECO:0000256" key="2">
    <source>
        <dbReference type="ARBA" id="ARBA00023012"/>
    </source>
</evidence>
<evidence type="ECO:0000259" key="8">
    <source>
        <dbReference type="PROSITE" id="PS50110"/>
    </source>
</evidence>
<dbReference type="Pfam" id="PF00072">
    <property type="entry name" value="Response_reg"/>
    <property type="match status" value="1"/>
</dbReference>
<evidence type="ECO:0000259" key="9">
    <source>
        <dbReference type="PROSITE" id="PS51755"/>
    </source>
</evidence>
<feature type="domain" description="OmpR/PhoB-type" evidence="9">
    <location>
        <begin position="126"/>
        <end position="223"/>
    </location>
</feature>
<dbReference type="CDD" id="cd00383">
    <property type="entry name" value="trans_reg_C"/>
    <property type="match status" value="1"/>
</dbReference>
<accession>A0AB39HIH2</accession>
<keyword evidence="2" id="KW-0902">Two-component regulatory system</keyword>
<dbReference type="FunFam" id="3.40.50.2300:FF:000001">
    <property type="entry name" value="DNA-binding response regulator PhoB"/>
    <property type="match status" value="1"/>
</dbReference>
<feature type="DNA-binding region" description="OmpR/PhoB-type" evidence="7">
    <location>
        <begin position="126"/>
        <end position="223"/>
    </location>
</feature>
<dbReference type="InterPro" id="IPR036388">
    <property type="entry name" value="WH-like_DNA-bd_sf"/>
</dbReference>
<dbReference type="Gene3D" id="1.10.10.10">
    <property type="entry name" value="Winged helix-like DNA-binding domain superfamily/Winged helix DNA-binding domain"/>
    <property type="match status" value="1"/>
</dbReference>
<dbReference type="Gene3D" id="3.40.50.2300">
    <property type="match status" value="1"/>
</dbReference>
<evidence type="ECO:0000256" key="1">
    <source>
        <dbReference type="ARBA" id="ARBA00022553"/>
    </source>
</evidence>
<evidence type="ECO:0000256" key="6">
    <source>
        <dbReference type="PROSITE-ProRule" id="PRU00169"/>
    </source>
</evidence>
<dbReference type="PROSITE" id="PS51755">
    <property type="entry name" value="OMPR_PHOB"/>
    <property type="match status" value="1"/>
</dbReference>
<organism evidence="10">
    <name type="scientific">Vibrio sp. HB236076</name>
    <dbReference type="NCBI Taxonomy" id="3232307"/>
    <lineage>
        <taxon>Bacteria</taxon>
        <taxon>Pseudomonadati</taxon>
        <taxon>Pseudomonadota</taxon>
        <taxon>Gammaproteobacteria</taxon>
        <taxon>Vibrionales</taxon>
        <taxon>Vibrionaceae</taxon>
        <taxon>Vibrio</taxon>
    </lineage>
</organism>
<evidence type="ECO:0000256" key="4">
    <source>
        <dbReference type="ARBA" id="ARBA00023125"/>
    </source>
</evidence>
<dbReference type="InterPro" id="IPR001867">
    <property type="entry name" value="OmpR/PhoB-type_DNA-bd"/>
</dbReference>
<gene>
    <name evidence="10" type="ORF">AB0763_13750</name>
</gene>
<reference evidence="10" key="1">
    <citation type="submission" date="2024-07" db="EMBL/GenBank/DDBJ databases">
        <title>Genome Analysis of a Potential Novel Vibrio Species Secreting pH- and Thermo-stable Alginate Lyase and its Application in Producing Alginate Oligosaccharides.</title>
        <authorList>
            <person name="Huang H."/>
            <person name="Bao K."/>
        </authorList>
    </citation>
    <scope>NUCLEOTIDE SEQUENCE</scope>
    <source>
        <strain evidence="10">HB236076</strain>
        <plasmid evidence="10">p-HB236076</plasmid>
    </source>
</reference>
<name>A0AB39HIH2_9VIBR</name>
<dbReference type="InterPro" id="IPR011006">
    <property type="entry name" value="CheY-like_superfamily"/>
</dbReference>
<sequence>MKKVLIIEDNRQVAGILCDFCESQHIEADYADNGELGLELAKQTDFDVIILDLMLPRMNGFEVCERLRQAGIATPVLMLTALDGKEDMLKGFSQGADDYLAKPFDLDILLVRLQALYKRYRGSVALTQLQFGELTIYTKERRAFRGQYKLPLNPTTYKILELLCQCAPNVVSKQTIIDTLWPDDEAETSALRSHIYQLRNALDKPFEHAMLVTVPKVGFRLEKQS</sequence>
<dbReference type="GO" id="GO:0005829">
    <property type="term" value="C:cytosol"/>
    <property type="evidence" value="ECO:0007669"/>
    <property type="project" value="TreeGrafter"/>
</dbReference>
<dbReference type="RefSeq" id="WP_306099918.1">
    <property type="nucleotide sequence ID" value="NZ_CP162602.1"/>
</dbReference>
<keyword evidence="1 6" id="KW-0597">Phosphoprotein</keyword>
<dbReference type="GO" id="GO:0006355">
    <property type="term" value="P:regulation of DNA-templated transcription"/>
    <property type="evidence" value="ECO:0007669"/>
    <property type="project" value="InterPro"/>
</dbReference>
<feature type="domain" description="Response regulatory" evidence="8">
    <location>
        <begin position="3"/>
        <end position="117"/>
    </location>
</feature>
<dbReference type="InterPro" id="IPR039420">
    <property type="entry name" value="WalR-like"/>
</dbReference>
<dbReference type="GO" id="GO:0000976">
    <property type="term" value="F:transcription cis-regulatory region binding"/>
    <property type="evidence" value="ECO:0007669"/>
    <property type="project" value="TreeGrafter"/>
</dbReference>
<protein>
    <submittedName>
        <fullName evidence="10">Response regulator transcription factor</fullName>
    </submittedName>
</protein>
<dbReference type="SMART" id="SM00862">
    <property type="entry name" value="Trans_reg_C"/>
    <property type="match status" value="1"/>
</dbReference>
<evidence type="ECO:0000256" key="3">
    <source>
        <dbReference type="ARBA" id="ARBA00023015"/>
    </source>
</evidence>
<dbReference type="SUPFAM" id="SSF52172">
    <property type="entry name" value="CheY-like"/>
    <property type="match status" value="1"/>
</dbReference>
<dbReference type="InterPro" id="IPR001789">
    <property type="entry name" value="Sig_transdc_resp-reg_receiver"/>
</dbReference>
<geneLocation type="plasmid" evidence="10">
    <name>p-HB236076</name>
</geneLocation>
<dbReference type="GO" id="GO:0032993">
    <property type="term" value="C:protein-DNA complex"/>
    <property type="evidence" value="ECO:0007669"/>
    <property type="project" value="TreeGrafter"/>
</dbReference>
<dbReference type="GO" id="GO:0000156">
    <property type="term" value="F:phosphorelay response regulator activity"/>
    <property type="evidence" value="ECO:0007669"/>
    <property type="project" value="TreeGrafter"/>
</dbReference>
<evidence type="ECO:0000256" key="7">
    <source>
        <dbReference type="PROSITE-ProRule" id="PRU01091"/>
    </source>
</evidence>
<dbReference type="EMBL" id="CP162602">
    <property type="protein sequence ID" value="XDK27157.1"/>
    <property type="molecule type" value="Genomic_DNA"/>
</dbReference>
<proteinExistence type="predicted"/>
<keyword evidence="3" id="KW-0805">Transcription regulation</keyword>
<dbReference type="AlphaFoldDB" id="A0AB39HIH2"/>
<evidence type="ECO:0000313" key="10">
    <source>
        <dbReference type="EMBL" id="XDK27157.1"/>
    </source>
</evidence>